<comment type="caution">
    <text evidence="2">The sequence shown here is derived from an EMBL/GenBank/DDBJ whole genome shotgun (WGS) entry which is preliminary data.</text>
</comment>
<evidence type="ECO:0000313" key="3">
    <source>
        <dbReference type="Proteomes" id="UP000708208"/>
    </source>
</evidence>
<accession>A0A8J2LEC2</accession>
<dbReference type="OrthoDB" id="8249516at2759"/>
<keyword evidence="1" id="KW-1133">Transmembrane helix</keyword>
<reference evidence="2" key="1">
    <citation type="submission" date="2021-06" db="EMBL/GenBank/DDBJ databases">
        <authorList>
            <person name="Hodson N. C."/>
            <person name="Mongue J. A."/>
            <person name="Jaron S. K."/>
        </authorList>
    </citation>
    <scope>NUCLEOTIDE SEQUENCE</scope>
</reference>
<keyword evidence="3" id="KW-1185">Reference proteome</keyword>
<proteinExistence type="predicted"/>
<feature type="transmembrane region" description="Helical" evidence="1">
    <location>
        <begin position="62"/>
        <end position="82"/>
    </location>
</feature>
<gene>
    <name evidence="2" type="ORF">AFUS01_LOCUS43795</name>
</gene>
<keyword evidence="1" id="KW-0472">Membrane</keyword>
<dbReference type="EMBL" id="CAJVCH010570174">
    <property type="protein sequence ID" value="CAG7834272.1"/>
    <property type="molecule type" value="Genomic_DNA"/>
</dbReference>
<name>A0A8J2LEC2_9HEXA</name>
<keyword evidence="1" id="KW-0812">Transmembrane</keyword>
<evidence type="ECO:0000256" key="1">
    <source>
        <dbReference type="SAM" id="Phobius"/>
    </source>
</evidence>
<organism evidence="2 3">
    <name type="scientific">Allacma fusca</name>
    <dbReference type="NCBI Taxonomy" id="39272"/>
    <lineage>
        <taxon>Eukaryota</taxon>
        <taxon>Metazoa</taxon>
        <taxon>Ecdysozoa</taxon>
        <taxon>Arthropoda</taxon>
        <taxon>Hexapoda</taxon>
        <taxon>Collembola</taxon>
        <taxon>Symphypleona</taxon>
        <taxon>Sminthuridae</taxon>
        <taxon>Allacma</taxon>
    </lineage>
</organism>
<protein>
    <submittedName>
        <fullName evidence="2">Uncharacterized protein</fullName>
    </submittedName>
</protein>
<dbReference type="AlphaFoldDB" id="A0A8J2LEC2"/>
<sequence>MQPIFNVLYYTMLTNSVNILIFLFARILRAVEQFPKDLTSDWSKSISLVTLDIGLTDDSVRIFMGMIVEALMYLYLTLNCMYDAVHANDEARYLHTRVNNLACDFPSADRQLTQEHMHFDNLKTWQTQGVLDPRFKQNFVNEDVYRAFCLLKRYMHSKMETHAGRHKALLNIFGLPDFQPSIAKRLFGYNLTH</sequence>
<dbReference type="Proteomes" id="UP000708208">
    <property type="component" value="Unassembled WGS sequence"/>
</dbReference>
<feature type="transmembrane region" description="Helical" evidence="1">
    <location>
        <begin position="7"/>
        <end position="28"/>
    </location>
</feature>
<evidence type="ECO:0000313" key="2">
    <source>
        <dbReference type="EMBL" id="CAG7834272.1"/>
    </source>
</evidence>